<reference evidence="4 5" key="1">
    <citation type="submission" date="2021-06" db="EMBL/GenBank/DDBJ databases">
        <title>Gemonas diversity in paddy soil.</title>
        <authorList>
            <person name="Liu G."/>
        </authorList>
    </citation>
    <scope>NUCLEOTIDE SEQUENCE [LARGE SCALE GENOMIC DNA]</scope>
    <source>
        <strain evidence="4 5">RG2</strain>
    </source>
</reference>
<proteinExistence type="predicted"/>
<dbReference type="EMBL" id="CP077683">
    <property type="protein sequence ID" value="QXE92476.1"/>
    <property type="molecule type" value="Genomic_DNA"/>
</dbReference>
<accession>A0ABX8LNH7</accession>
<dbReference type="InterPro" id="IPR013656">
    <property type="entry name" value="PAS_4"/>
</dbReference>
<dbReference type="Pfam" id="PF08448">
    <property type="entry name" value="PAS_4"/>
    <property type="match status" value="1"/>
</dbReference>
<evidence type="ECO:0000259" key="3">
    <source>
        <dbReference type="PROSITE" id="PS50113"/>
    </source>
</evidence>
<name>A0ABX8LNH7_9BACT</name>
<dbReference type="Proteomes" id="UP000683559">
    <property type="component" value="Chromosome"/>
</dbReference>
<gene>
    <name evidence="4" type="ORF">KP001_08115</name>
</gene>
<dbReference type="SMART" id="SM00086">
    <property type="entry name" value="PAC"/>
    <property type="match status" value="1"/>
</dbReference>
<dbReference type="InterPro" id="IPR000700">
    <property type="entry name" value="PAS-assoc_C"/>
</dbReference>
<dbReference type="CDD" id="cd00130">
    <property type="entry name" value="PAS"/>
    <property type="match status" value="2"/>
</dbReference>
<keyword evidence="1" id="KW-0175">Coiled coil</keyword>
<dbReference type="RefSeq" id="WP_217289028.1">
    <property type="nucleotide sequence ID" value="NZ_CP077683.1"/>
</dbReference>
<feature type="coiled-coil region" evidence="1">
    <location>
        <begin position="1"/>
        <end position="31"/>
    </location>
</feature>
<dbReference type="InterPro" id="IPR000014">
    <property type="entry name" value="PAS"/>
</dbReference>
<evidence type="ECO:0000256" key="1">
    <source>
        <dbReference type="SAM" id="Coils"/>
    </source>
</evidence>
<dbReference type="PANTHER" id="PTHR44757:SF2">
    <property type="entry name" value="BIOFILM ARCHITECTURE MAINTENANCE PROTEIN MBAA"/>
    <property type="match status" value="1"/>
</dbReference>
<dbReference type="NCBIfam" id="TIGR00229">
    <property type="entry name" value="sensory_box"/>
    <property type="match status" value="1"/>
</dbReference>
<feature type="domain" description="PAC" evidence="3">
    <location>
        <begin position="220"/>
        <end position="269"/>
    </location>
</feature>
<dbReference type="Pfam" id="PF13188">
    <property type="entry name" value="PAS_8"/>
    <property type="match status" value="1"/>
</dbReference>
<dbReference type="PANTHER" id="PTHR44757">
    <property type="entry name" value="DIGUANYLATE CYCLASE DGCP"/>
    <property type="match status" value="1"/>
</dbReference>
<dbReference type="PROSITE" id="PS50112">
    <property type="entry name" value="PAS"/>
    <property type="match status" value="1"/>
</dbReference>
<evidence type="ECO:0000313" key="4">
    <source>
        <dbReference type="EMBL" id="QXE92476.1"/>
    </source>
</evidence>
<organism evidence="4 5">
    <name type="scientific">Geomonas subterranea</name>
    <dbReference type="NCBI Taxonomy" id="2847989"/>
    <lineage>
        <taxon>Bacteria</taxon>
        <taxon>Pseudomonadati</taxon>
        <taxon>Thermodesulfobacteriota</taxon>
        <taxon>Desulfuromonadia</taxon>
        <taxon>Geobacterales</taxon>
        <taxon>Geobacteraceae</taxon>
        <taxon>Geomonas</taxon>
    </lineage>
</organism>
<protein>
    <submittedName>
        <fullName evidence="4">PAS domain S-box protein</fullName>
    </submittedName>
</protein>
<evidence type="ECO:0000259" key="2">
    <source>
        <dbReference type="PROSITE" id="PS50112"/>
    </source>
</evidence>
<feature type="domain" description="PAS" evidence="2">
    <location>
        <begin position="146"/>
        <end position="216"/>
    </location>
</feature>
<keyword evidence="5" id="KW-1185">Reference proteome</keyword>
<evidence type="ECO:0000313" key="5">
    <source>
        <dbReference type="Proteomes" id="UP000683559"/>
    </source>
</evidence>
<dbReference type="InterPro" id="IPR052155">
    <property type="entry name" value="Biofilm_reg_signaling"/>
</dbReference>
<dbReference type="SMART" id="SM00091">
    <property type="entry name" value="PAS"/>
    <property type="match status" value="2"/>
</dbReference>
<sequence length="269" mass="30741">MNDLSAQNQELERQNQQLLDAYAKLDKALAQYAELYDFAPVGYLTLGQGRRIVKANLTCCELLQRDRVVLQGKDLLDFVLKEDRPALVDYLGRLCQGTGKIHCEVRLHNDTPVLLESTVSKEQGECRIVMLDISRQKKAEAALRESEKRFKALVEVTSDWVWEVNAEGVYTYASPKVFDLLGYTPEEVVGKTPFDFMPRREADRLLMIFGELIARREPFHNMENLNLRKDGREVLLETSAVPIFDTEGAFCGFRGIDRDISNRLPPARE</sequence>
<dbReference type="PROSITE" id="PS50113">
    <property type="entry name" value="PAC"/>
    <property type="match status" value="1"/>
</dbReference>
<dbReference type="InterPro" id="IPR001610">
    <property type="entry name" value="PAC"/>
</dbReference>